<dbReference type="STRING" id="1617426.TR69_WS6001001067"/>
<organism evidence="1 2">
    <name type="scientific">candidate division WS6 bacterium OLB20</name>
    <dbReference type="NCBI Taxonomy" id="1617426"/>
    <lineage>
        <taxon>Bacteria</taxon>
        <taxon>Candidatus Dojkabacteria</taxon>
    </lineage>
</organism>
<dbReference type="Proteomes" id="UP000070457">
    <property type="component" value="Unassembled WGS sequence"/>
</dbReference>
<proteinExistence type="predicted"/>
<dbReference type="AlphaFoldDB" id="A0A136LZH0"/>
<protein>
    <submittedName>
        <fullName evidence="1">Uncharacterized protein</fullName>
    </submittedName>
</protein>
<gene>
    <name evidence="1" type="ORF">TR69_WS6001001067</name>
</gene>
<accession>A0A136LZH0</accession>
<sequence length="194" mass="21518">MLSPEATIQNADLTAENLPDIYSSEAGSVSLIAREFEGSTLYSLKPELRSTADLDDCVLLLRQATDRIRSEIETIGGTRDYTDPGSLAAFAYLFLDLDLHLGEQTRATQALTRLATETENDGKEKEDVPVLRWIYYKGSGQRVARLMQTILTGDTKSDRTVPARGNDADSEFEHEVRKMNEAVADLQIRMESAA</sequence>
<evidence type="ECO:0000313" key="2">
    <source>
        <dbReference type="Proteomes" id="UP000070457"/>
    </source>
</evidence>
<comment type="caution">
    <text evidence="1">The sequence shown here is derived from an EMBL/GenBank/DDBJ whole genome shotgun (WGS) entry which is preliminary data.</text>
</comment>
<reference evidence="1 2" key="1">
    <citation type="submission" date="2015-02" db="EMBL/GenBank/DDBJ databases">
        <title>Improved understanding of the partial-nitritation anammox process through 23 genomes representing the majority of the microbial community.</title>
        <authorList>
            <person name="Speth D.R."/>
            <person name="In T Zandt M."/>
            <person name="Guerrero Cruz S."/>
            <person name="Jetten M.S."/>
            <person name="Dutilh B.E."/>
        </authorList>
    </citation>
    <scope>NUCLEOTIDE SEQUENCE [LARGE SCALE GENOMIC DNA]</scope>
    <source>
        <strain evidence="1">OLB20</strain>
    </source>
</reference>
<dbReference type="EMBL" id="JYNZ01000003">
    <property type="protein sequence ID" value="KXK27041.1"/>
    <property type="molecule type" value="Genomic_DNA"/>
</dbReference>
<evidence type="ECO:0000313" key="1">
    <source>
        <dbReference type="EMBL" id="KXK27041.1"/>
    </source>
</evidence>
<name>A0A136LZH0_9BACT</name>